<reference evidence="2" key="2">
    <citation type="journal article" date="2021" name="PeerJ">
        <title>Extensive microbial diversity within the chicken gut microbiome revealed by metagenomics and culture.</title>
        <authorList>
            <person name="Gilroy R."/>
            <person name="Ravi A."/>
            <person name="Getino M."/>
            <person name="Pursley I."/>
            <person name="Horton D.L."/>
            <person name="Alikhan N.F."/>
            <person name="Baker D."/>
            <person name="Gharbi K."/>
            <person name="Hall N."/>
            <person name="Watson M."/>
            <person name="Adriaenssens E.M."/>
            <person name="Foster-Nyarko E."/>
            <person name="Jarju S."/>
            <person name="Secka A."/>
            <person name="Antonio M."/>
            <person name="Oren A."/>
            <person name="Chaudhuri R.R."/>
            <person name="La Ragione R."/>
            <person name="Hildebrand F."/>
            <person name="Pallen M.J."/>
        </authorList>
    </citation>
    <scope>NUCLEOTIDE SEQUENCE</scope>
    <source>
        <strain evidence="2">B2-22910</strain>
    </source>
</reference>
<comment type="caution">
    <text evidence="2">The sequence shown here is derived from an EMBL/GenBank/DDBJ whole genome shotgun (WGS) entry which is preliminary data.</text>
</comment>
<evidence type="ECO:0000256" key="1">
    <source>
        <dbReference type="SAM" id="SignalP"/>
    </source>
</evidence>
<feature type="signal peptide" evidence="1">
    <location>
        <begin position="1"/>
        <end position="28"/>
    </location>
</feature>
<evidence type="ECO:0000313" key="2">
    <source>
        <dbReference type="EMBL" id="MBO8471561.1"/>
    </source>
</evidence>
<sequence>MRKTFGIRILSPAAVLAAYALTSCSVTPADMPDTGAAGRAVEVRLSGYGTSAGQEAPAAEDLQDIAGFLFEDGVFVSETGPFTKDGDLYRTEVDSKSGTLYIVAGPSGWPGAAAPGKGMTEDMWKETVVSSSGGKACTFFTGEAVLSSTGQAGAPVQTSLVRGVARFDMRIAVAGEALVHGITLENVIQDAYLLPSGEVRSPDNAGKADMVFSPQEPLDTDTEAVATVYEQDNPDLKVKLDATVDGERLTLGADLPDKIRRNTVYSITLRKGTSDAPVRLEVLEWSDGGTSDMVPDREAALAVDLSRSVIPDGVAVSQDRTALTLPHVQTGMTLAIDCDDELEIASVDGGSLLEITPLSGEGMNMFSVRKGLYAPGDKQASATVTFRRKGFSNVYPDDRITLELSANPTALEGRIGFGEGVYTYDFGTYADNEFGVFRLPEGKLLSIEFDEGEDEWMKAEEVPGEDGAYRILGGWRPNDPTADGRSQSARIVICGQDGSGREEYTVIRKNYGLPVVWMHGVWWCKYNSMGDSRSFGDQILSSDDPAAKAGLTLFEYLTSCSGEEYARLWGWAYQGDSGKGMRVVELDGKAVMEGFTTGSKVNINRLPADALSPDGYELPSMEEFNRIFDATDYVWVMWNGTHTLKTPWEGHSKIIREQRRKGSINVGTMTLSNIIYIAMRSPDFPDNEPLVWYGPGAQWNADGIQHAGHYNNMLFSVFSPEGSGWYIAGGMENLYLHKNGAGNNDTRILRFRKSDVEYIY</sequence>
<dbReference type="EMBL" id="JADIMB010000104">
    <property type="protein sequence ID" value="MBO8471561.1"/>
    <property type="molecule type" value="Genomic_DNA"/>
</dbReference>
<gene>
    <name evidence="2" type="ORF">IAB82_07190</name>
</gene>
<evidence type="ECO:0000313" key="3">
    <source>
        <dbReference type="Proteomes" id="UP000823603"/>
    </source>
</evidence>
<proteinExistence type="predicted"/>
<feature type="chain" id="PRO_5039286509" evidence="1">
    <location>
        <begin position="29"/>
        <end position="760"/>
    </location>
</feature>
<protein>
    <submittedName>
        <fullName evidence="2">Uncharacterized protein</fullName>
    </submittedName>
</protein>
<dbReference type="PROSITE" id="PS51257">
    <property type="entry name" value="PROKAR_LIPOPROTEIN"/>
    <property type="match status" value="1"/>
</dbReference>
<name>A0A9D9IGC5_9BACT</name>
<organism evidence="2 3">
    <name type="scientific">Candidatus Cryptobacteroides faecavium</name>
    <dbReference type="NCBI Taxonomy" id="2840762"/>
    <lineage>
        <taxon>Bacteria</taxon>
        <taxon>Pseudomonadati</taxon>
        <taxon>Bacteroidota</taxon>
        <taxon>Bacteroidia</taxon>
        <taxon>Bacteroidales</taxon>
        <taxon>Candidatus Cryptobacteroides</taxon>
    </lineage>
</organism>
<dbReference type="AlphaFoldDB" id="A0A9D9IGC5"/>
<keyword evidence="1" id="KW-0732">Signal</keyword>
<reference evidence="2" key="1">
    <citation type="submission" date="2020-10" db="EMBL/GenBank/DDBJ databases">
        <authorList>
            <person name="Gilroy R."/>
        </authorList>
    </citation>
    <scope>NUCLEOTIDE SEQUENCE</scope>
    <source>
        <strain evidence="2">B2-22910</strain>
    </source>
</reference>
<accession>A0A9D9IGC5</accession>
<dbReference type="Proteomes" id="UP000823603">
    <property type="component" value="Unassembled WGS sequence"/>
</dbReference>